<keyword evidence="3" id="KW-0547">Nucleotide-binding</keyword>
<evidence type="ECO:0000313" key="14">
    <source>
        <dbReference type="Proteomes" id="UP000190831"/>
    </source>
</evidence>
<evidence type="ECO:0000256" key="4">
    <source>
        <dbReference type="ARBA" id="ARBA00022801"/>
    </source>
</evidence>
<accession>A0A1G4MIU4</accession>
<evidence type="ECO:0000256" key="11">
    <source>
        <dbReference type="ARBA" id="ARBA00048778"/>
    </source>
</evidence>
<dbReference type="STRING" id="4955.A0A1G4MIU4"/>
<dbReference type="InterPro" id="IPR027417">
    <property type="entry name" value="P-loop_NTPase"/>
</dbReference>
<evidence type="ECO:0000256" key="10">
    <source>
        <dbReference type="ARBA" id="ARBA00045342"/>
    </source>
</evidence>
<evidence type="ECO:0000256" key="5">
    <source>
        <dbReference type="ARBA" id="ARBA00022840"/>
    </source>
</evidence>
<evidence type="ECO:0000256" key="8">
    <source>
        <dbReference type="ARBA" id="ARBA00034811"/>
    </source>
</evidence>
<dbReference type="FunFam" id="3.40.50.300:FF:000109">
    <property type="entry name" value="Peroxisomal biogenesis factor 6"/>
    <property type="match status" value="1"/>
</dbReference>
<reference evidence="13 14" key="1">
    <citation type="submission" date="2016-03" db="EMBL/GenBank/DDBJ databases">
        <authorList>
            <person name="Devillers H."/>
        </authorList>
    </citation>
    <scope>NUCLEOTIDE SEQUENCE [LARGE SCALE GENOMIC DNA]</scope>
    <source>
        <strain evidence="13">CBS 6772</strain>
    </source>
</reference>
<sequence length="1036" mass="115148">MNAKGQIPTANPSVIFSHDNCFDSFLSKEVFNHLFPIADNANGNESQLPYISVMVQGYDKFTHSKVLKCSIKDQLPPDTVELPSKVFRVTKGQPTIDNCQIWPYRNILPVIQNLAISLRPTLYDQLLSLGTCEEQVKYIQLKCRIENKVSVIHCGDVLWDSWCRVIDCSDQFQGVLDTNCTKIVLVCDDHATQESCELPYYTKSLHLAQANRISLRIGGLSRPIDKNLLTPIPSVLEDDSMFVFSDALSLLRLGVSSGSYVRISQADVSRIARLFVLLSPNELDATTLYACPKFIANFKDSEEIVMEKWSFSPRKIPVAASVSLARVGSWNNCQKVYESIILDNLTKYLTSKSRVLEVGDLLPIPFDSSLAPMCSVQLRELEFSSENDSIVWFEVSKVNFEDSSILSGPFTIDSAQTTLVTENVVSKSPMPITNCNFISYYNFHAPFPFDSPSFDYASKFLQYVRVGIKCYKRGIKMPSTILLHSSTPNVGKRTLVKHTALRVGIHFAEIDCASISILPGAADTTNKIIGFLKAKLEPLLPFASPSIVLLSHLDSILEKEDAQQDPSGSKNAKALSIQLGEFIENTCKDFTGVIIVASVNDIEKLPESVSTKMRFDLQVPVPTERQRLEIFKSQLSTSELNYGGSKEFRFCVGQNVITSKLALKSAGLTPKDIHSIIHVAKATAFRRLVKKGDFFGEYMLAGHFIPVTDIDLSDAIERARAEFSDAIGAPKIPNVTWDDIGGMDIVKGEIMDTIDLPLKHPELFSSGMKKRSGILFYGPPGTGKTLLAKAIATNFSLNFFSVKGPELLNMYIGESEANVRRVFQKARDAKPCVIFFDELDSVAPKRGNQGDSGGVMDRIVSQLLAELDGMSTGGDGVFVIGATNRPDLLDEALLRPGRFDKLLYLGISDTNEKQENILKALTRKFMLGNDVNLSMLANGCPFTYTGADFYALCSDAILNAMTRTSNEIDSKVDDYNLQNDKIVSLRYWFEKVATQDDLNVIVKMQDFLKARNELIPSVSEEELKHYLRIKANFETA</sequence>
<name>A0A1G4MIU4_LACFM</name>
<dbReference type="OrthoDB" id="5553750at2759"/>
<dbReference type="Pfam" id="PF23111">
    <property type="entry name" value="N1_PEX6"/>
    <property type="match status" value="1"/>
</dbReference>
<evidence type="ECO:0000313" key="13">
    <source>
        <dbReference type="EMBL" id="SCW03814.1"/>
    </source>
</evidence>
<evidence type="ECO:0000259" key="12">
    <source>
        <dbReference type="SMART" id="SM00382"/>
    </source>
</evidence>
<dbReference type="Gene3D" id="3.40.50.300">
    <property type="entry name" value="P-loop containing nucleotide triphosphate hydrolases"/>
    <property type="match status" value="2"/>
</dbReference>
<dbReference type="InterPro" id="IPR047533">
    <property type="entry name" value="RecA-like_PEX6_r2"/>
</dbReference>
<dbReference type="CDD" id="cd19527">
    <property type="entry name" value="RecA-like_PEX6_r2"/>
    <property type="match status" value="1"/>
</dbReference>
<comment type="subcellular location">
    <subcellularLocation>
        <location evidence="7">Endomembrane system</location>
        <topology evidence="7">Peripheral membrane protein</topology>
        <orientation evidence="7">Cytoplasmic side</orientation>
    </subcellularLocation>
</comment>
<keyword evidence="4" id="KW-0378">Hydrolase</keyword>
<organism evidence="13 14">
    <name type="scientific">Lachancea fermentati</name>
    <name type="common">Zygosaccharomyces fermentati</name>
    <dbReference type="NCBI Taxonomy" id="4955"/>
    <lineage>
        <taxon>Eukaryota</taxon>
        <taxon>Fungi</taxon>
        <taxon>Dikarya</taxon>
        <taxon>Ascomycota</taxon>
        <taxon>Saccharomycotina</taxon>
        <taxon>Saccharomycetes</taxon>
        <taxon>Saccharomycetales</taxon>
        <taxon>Saccharomycetaceae</taxon>
        <taxon>Lachancea</taxon>
    </lineage>
</organism>
<dbReference type="PROSITE" id="PS00674">
    <property type="entry name" value="AAA"/>
    <property type="match status" value="1"/>
</dbReference>
<evidence type="ECO:0000256" key="6">
    <source>
        <dbReference type="ARBA" id="ARBA00023136"/>
    </source>
</evidence>
<dbReference type="OMA" id="DSMLNAM"/>
<dbReference type="Pfam" id="PF23315">
    <property type="entry name" value="PEX6_4th"/>
    <property type="match status" value="1"/>
</dbReference>
<dbReference type="PANTHER" id="PTHR23077:SF9">
    <property type="entry name" value="PEROXISOMAL ATPASE PEX6"/>
    <property type="match status" value="1"/>
</dbReference>
<keyword evidence="2" id="KW-0962">Peroxisome biogenesis</keyword>
<dbReference type="InterPro" id="IPR003960">
    <property type="entry name" value="ATPase_AAA_CS"/>
</dbReference>
<dbReference type="EMBL" id="LT598486">
    <property type="protein sequence ID" value="SCW03814.1"/>
    <property type="molecule type" value="Genomic_DNA"/>
</dbReference>
<keyword evidence="14" id="KW-1185">Reference proteome</keyword>
<feature type="domain" description="AAA+ ATPase" evidence="12">
    <location>
        <begin position="770"/>
        <end position="909"/>
    </location>
</feature>
<dbReference type="PANTHER" id="PTHR23077">
    <property type="entry name" value="AAA-FAMILY ATPASE"/>
    <property type="match status" value="1"/>
</dbReference>
<comment type="catalytic activity">
    <reaction evidence="11">
        <text>ATP + H2O = ADP + phosphate + H(+)</text>
        <dbReference type="Rhea" id="RHEA:13065"/>
        <dbReference type="ChEBI" id="CHEBI:15377"/>
        <dbReference type="ChEBI" id="CHEBI:15378"/>
        <dbReference type="ChEBI" id="CHEBI:30616"/>
        <dbReference type="ChEBI" id="CHEBI:43474"/>
        <dbReference type="ChEBI" id="CHEBI:456216"/>
    </reaction>
    <physiologicalReaction direction="left-to-right" evidence="11">
        <dbReference type="Rhea" id="RHEA:13066"/>
    </physiologicalReaction>
</comment>
<dbReference type="AlphaFoldDB" id="A0A1G4MIU4"/>
<evidence type="ECO:0000256" key="1">
    <source>
        <dbReference type="ARBA" id="ARBA00006914"/>
    </source>
</evidence>
<dbReference type="GO" id="GO:0012505">
    <property type="term" value="C:endomembrane system"/>
    <property type="evidence" value="ECO:0007669"/>
    <property type="project" value="UniProtKB-SubCell"/>
</dbReference>
<dbReference type="SUPFAM" id="SSF52540">
    <property type="entry name" value="P-loop containing nucleoside triphosphate hydrolases"/>
    <property type="match status" value="2"/>
</dbReference>
<dbReference type="GO" id="GO:0016558">
    <property type="term" value="P:protein import into peroxisome matrix"/>
    <property type="evidence" value="ECO:0007669"/>
    <property type="project" value="TreeGrafter"/>
</dbReference>
<dbReference type="InterPro" id="IPR056995">
    <property type="entry name" value="PEX6_4th_dom"/>
</dbReference>
<comment type="similarity">
    <text evidence="1">Belongs to the AAA ATPase family.</text>
</comment>
<gene>
    <name evidence="13" type="ORF">LAFE_0G18800G</name>
</gene>
<dbReference type="InterPro" id="IPR003959">
    <property type="entry name" value="ATPase_AAA_core"/>
</dbReference>
<proteinExistence type="inferred from homology"/>
<dbReference type="GO" id="GO:0005524">
    <property type="term" value="F:ATP binding"/>
    <property type="evidence" value="ECO:0007669"/>
    <property type="project" value="UniProtKB-KW"/>
</dbReference>
<dbReference type="GO" id="GO:0005778">
    <property type="term" value="C:peroxisomal membrane"/>
    <property type="evidence" value="ECO:0007669"/>
    <property type="project" value="TreeGrafter"/>
</dbReference>
<dbReference type="Gene3D" id="1.10.8.60">
    <property type="match status" value="1"/>
</dbReference>
<dbReference type="FunFam" id="1.10.8.60:FF:000039">
    <property type="entry name" value="peroxisome biogenesis factor 6"/>
    <property type="match status" value="1"/>
</dbReference>
<dbReference type="GO" id="GO:0005829">
    <property type="term" value="C:cytosol"/>
    <property type="evidence" value="ECO:0007669"/>
    <property type="project" value="TreeGrafter"/>
</dbReference>
<protein>
    <recommendedName>
        <fullName evidence="8">Peroxisomal ATPase PEX6</fullName>
    </recommendedName>
    <alternativeName>
        <fullName evidence="9">Peroxin-6</fullName>
    </alternativeName>
</protein>
<evidence type="ECO:0000256" key="7">
    <source>
        <dbReference type="ARBA" id="ARBA00029433"/>
    </source>
</evidence>
<dbReference type="InterPro" id="IPR003593">
    <property type="entry name" value="AAA+_ATPase"/>
</dbReference>
<evidence type="ECO:0000256" key="2">
    <source>
        <dbReference type="ARBA" id="ARBA00022593"/>
    </source>
</evidence>
<dbReference type="GO" id="GO:0016887">
    <property type="term" value="F:ATP hydrolysis activity"/>
    <property type="evidence" value="ECO:0007669"/>
    <property type="project" value="InterPro"/>
</dbReference>
<keyword evidence="5" id="KW-0067">ATP-binding</keyword>
<evidence type="ECO:0000256" key="9">
    <source>
        <dbReference type="ARBA" id="ARBA00034920"/>
    </source>
</evidence>
<feature type="domain" description="AAA+ ATPase" evidence="12">
    <location>
        <begin position="477"/>
        <end position="625"/>
    </location>
</feature>
<dbReference type="SMART" id="SM00382">
    <property type="entry name" value="AAA"/>
    <property type="match status" value="2"/>
</dbReference>
<comment type="function">
    <text evidence="10">Component of the PEX1-PEX6 AAA ATPase complex, a protein dislocase complex that mediates the ATP-dependent extraction of the PEX5 receptor from peroxisomal membranes, an essential step for PEX5 recycling. Specifically recognizes PEX5 monoubiquitinated at 'Cys-6', and pulls it out of the peroxisome lumen through the PEX2-PEX10-PEX12 retrotranslocation channel. Extraction by the PEX1-PEX6 AAA ATPase complex is accompanied by unfolding of the TPR repeats and release of bound cargo from PEX5.</text>
</comment>
<dbReference type="Pfam" id="PF00004">
    <property type="entry name" value="AAA"/>
    <property type="match status" value="2"/>
</dbReference>
<dbReference type="InterPro" id="IPR050168">
    <property type="entry name" value="AAA_ATPase_domain"/>
</dbReference>
<dbReference type="Proteomes" id="UP000190831">
    <property type="component" value="Chromosome G"/>
</dbReference>
<evidence type="ECO:0000256" key="3">
    <source>
        <dbReference type="ARBA" id="ARBA00022741"/>
    </source>
</evidence>
<keyword evidence="6" id="KW-0472">Membrane</keyword>